<reference evidence="1" key="1">
    <citation type="submission" date="2018-05" db="EMBL/GenBank/DDBJ databases">
        <authorList>
            <person name="Lanie J.A."/>
            <person name="Ng W.-L."/>
            <person name="Kazmierczak K.M."/>
            <person name="Andrzejewski T.M."/>
            <person name="Davidsen T.M."/>
            <person name="Wayne K.J."/>
            <person name="Tettelin H."/>
            <person name="Glass J.I."/>
            <person name="Rusch D."/>
            <person name="Podicherti R."/>
            <person name="Tsui H.-C.T."/>
            <person name="Winkler M.E."/>
        </authorList>
    </citation>
    <scope>NUCLEOTIDE SEQUENCE</scope>
</reference>
<protein>
    <submittedName>
        <fullName evidence="1">Uncharacterized protein</fullName>
    </submittedName>
</protein>
<dbReference type="AlphaFoldDB" id="A0A382T2K1"/>
<name>A0A382T2K1_9ZZZZ</name>
<sequence>MLNTYGPETLKIIISEAKKAAEIASTTYLTEKLGGEDNFPCGFAWVKIFGIKGNT</sequence>
<feature type="non-terminal residue" evidence="1">
    <location>
        <position position="55"/>
    </location>
</feature>
<accession>A0A382T2K1</accession>
<evidence type="ECO:0000313" key="1">
    <source>
        <dbReference type="EMBL" id="SVD16052.1"/>
    </source>
</evidence>
<proteinExistence type="predicted"/>
<dbReference type="EMBL" id="UINC01133234">
    <property type="protein sequence ID" value="SVD16052.1"/>
    <property type="molecule type" value="Genomic_DNA"/>
</dbReference>
<gene>
    <name evidence="1" type="ORF">METZ01_LOCUS368906</name>
</gene>
<organism evidence="1">
    <name type="scientific">marine metagenome</name>
    <dbReference type="NCBI Taxonomy" id="408172"/>
    <lineage>
        <taxon>unclassified sequences</taxon>
        <taxon>metagenomes</taxon>
        <taxon>ecological metagenomes</taxon>
    </lineage>
</organism>